<dbReference type="AlphaFoldDB" id="A0A645IT16"/>
<dbReference type="PROSITE" id="PS51257">
    <property type="entry name" value="PROKAR_LIPOPROTEIN"/>
    <property type="match status" value="1"/>
</dbReference>
<protein>
    <submittedName>
        <fullName evidence="1">Uncharacterized protein</fullName>
    </submittedName>
</protein>
<name>A0A645IT16_9ZZZZ</name>
<gene>
    <name evidence="1" type="ORF">SDC9_201193</name>
</gene>
<evidence type="ECO:0000313" key="1">
    <source>
        <dbReference type="EMBL" id="MPN53529.1"/>
    </source>
</evidence>
<dbReference type="EMBL" id="VSSQ01120723">
    <property type="protein sequence ID" value="MPN53529.1"/>
    <property type="molecule type" value="Genomic_DNA"/>
</dbReference>
<organism evidence="1">
    <name type="scientific">bioreactor metagenome</name>
    <dbReference type="NCBI Taxonomy" id="1076179"/>
    <lineage>
        <taxon>unclassified sequences</taxon>
        <taxon>metagenomes</taxon>
        <taxon>ecological metagenomes</taxon>
    </lineage>
</organism>
<accession>A0A645IT16</accession>
<comment type="caution">
    <text evidence="1">The sequence shown here is derived from an EMBL/GenBank/DDBJ whole genome shotgun (WGS) entry which is preliminary data.</text>
</comment>
<proteinExistence type="predicted"/>
<reference evidence="1" key="1">
    <citation type="submission" date="2019-08" db="EMBL/GenBank/DDBJ databases">
        <authorList>
            <person name="Kucharzyk K."/>
            <person name="Murdoch R.W."/>
            <person name="Higgins S."/>
            <person name="Loffler F."/>
        </authorList>
    </citation>
    <scope>NUCLEOTIDE SEQUENCE</scope>
</reference>
<sequence>MRHGGIGVVGFTGSCIGRQALKLPDCHGACAVLRVFTVSVKIGKAGAARRDCRSVEGTLSLARCFGQGRRLVAAFFHMAGGPHQQQHRQAKFGGAGEEVGIAVRVHIIA</sequence>